<gene>
    <name evidence="1" type="ORF">JCM15548_12048</name>
</gene>
<organism evidence="1 2">
    <name type="scientific">Geofilum rubicundum JCM 15548</name>
    <dbReference type="NCBI Taxonomy" id="1236989"/>
    <lineage>
        <taxon>Bacteria</taxon>
        <taxon>Pseudomonadati</taxon>
        <taxon>Bacteroidota</taxon>
        <taxon>Bacteroidia</taxon>
        <taxon>Marinilabiliales</taxon>
        <taxon>Marinilabiliaceae</taxon>
        <taxon>Geofilum</taxon>
    </lineage>
</organism>
<keyword evidence="2" id="KW-1185">Reference proteome</keyword>
<comment type="caution">
    <text evidence="1">The sequence shown here is derived from an EMBL/GenBank/DDBJ whole genome shotgun (WGS) entry which is preliminary data.</text>
</comment>
<dbReference type="InterPro" id="IPR036736">
    <property type="entry name" value="ACP-like_sf"/>
</dbReference>
<dbReference type="Proteomes" id="UP000032900">
    <property type="component" value="Unassembled WGS sequence"/>
</dbReference>
<proteinExistence type="predicted"/>
<evidence type="ECO:0008006" key="3">
    <source>
        <dbReference type="Google" id="ProtNLM"/>
    </source>
</evidence>
<dbReference type="Gene3D" id="1.10.1200.10">
    <property type="entry name" value="ACP-like"/>
    <property type="match status" value="1"/>
</dbReference>
<protein>
    <recommendedName>
        <fullName evidence="3">Acyl carrier protein</fullName>
    </recommendedName>
</protein>
<name>A0A0E9LY71_9BACT</name>
<sequence>MMNDKMIRINLYKVLRKTGVPRDRIAEDASYENDMLMDDIDMTCFLFYLETKFNLAIENEVLPRINSVQSTISYLQQRCA</sequence>
<dbReference type="RefSeq" id="WP_227625614.1">
    <property type="nucleotide sequence ID" value="NZ_BAZW01000013.1"/>
</dbReference>
<dbReference type="SUPFAM" id="SSF47336">
    <property type="entry name" value="ACP-like"/>
    <property type="match status" value="1"/>
</dbReference>
<dbReference type="STRING" id="1236989.JCM15548_12048"/>
<accession>A0A0E9LY71</accession>
<dbReference type="EMBL" id="BAZW01000013">
    <property type="protein sequence ID" value="GAO29820.1"/>
    <property type="molecule type" value="Genomic_DNA"/>
</dbReference>
<evidence type="ECO:0000313" key="2">
    <source>
        <dbReference type="Proteomes" id="UP000032900"/>
    </source>
</evidence>
<evidence type="ECO:0000313" key="1">
    <source>
        <dbReference type="EMBL" id="GAO29820.1"/>
    </source>
</evidence>
<dbReference type="AlphaFoldDB" id="A0A0E9LY71"/>
<reference evidence="1 2" key="1">
    <citation type="journal article" date="2015" name="Microbes Environ.">
        <title>Distribution and evolution of nitrogen fixation genes in the phylum bacteroidetes.</title>
        <authorList>
            <person name="Inoue J."/>
            <person name="Oshima K."/>
            <person name="Suda W."/>
            <person name="Sakamoto M."/>
            <person name="Iino T."/>
            <person name="Noda S."/>
            <person name="Hongoh Y."/>
            <person name="Hattori M."/>
            <person name="Ohkuma M."/>
        </authorList>
    </citation>
    <scope>NUCLEOTIDE SEQUENCE [LARGE SCALE GENOMIC DNA]</scope>
    <source>
        <strain evidence="1">JCM 15548</strain>
    </source>
</reference>